<name>A0A7H0H5R8_9ACTN</name>
<organism evidence="1 2">
    <name type="scientific">Tessaracoccus defluvii</name>
    <dbReference type="NCBI Taxonomy" id="1285901"/>
    <lineage>
        <taxon>Bacteria</taxon>
        <taxon>Bacillati</taxon>
        <taxon>Actinomycetota</taxon>
        <taxon>Actinomycetes</taxon>
        <taxon>Propionibacteriales</taxon>
        <taxon>Propionibacteriaceae</taxon>
        <taxon>Tessaracoccus</taxon>
    </lineage>
</organism>
<dbReference type="RefSeq" id="WP_187721004.1">
    <property type="nucleotide sequence ID" value="NZ_BAABBL010000017.1"/>
</dbReference>
<keyword evidence="2" id="KW-1185">Reference proteome</keyword>
<accession>A0A7H0H5R8</accession>
<gene>
    <name evidence="1" type="ORF">H9L22_17555</name>
</gene>
<dbReference type="KEGG" id="tdf:H9L22_17555"/>
<reference evidence="1 2" key="1">
    <citation type="submission" date="2020-08" db="EMBL/GenBank/DDBJ databases">
        <title>Genome sequence of Tessaracoccus defluvii JCM 17540T.</title>
        <authorList>
            <person name="Hyun D.-W."/>
            <person name="Bae J.-W."/>
        </authorList>
    </citation>
    <scope>NUCLEOTIDE SEQUENCE [LARGE SCALE GENOMIC DNA]</scope>
    <source>
        <strain evidence="1 2">JCM 17540</strain>
    </source>
</reference>
<evidence type="ECO:0000313" key="1">
    <source>
        <dbReference type="EMBL" id="QNP55884.1"/>
    </source>
</evidence>
<evidence type="ECO:0000313" key="2">
    <source>
        <dbReference type="Proteomes" id="UP000516117"/>
    </source>
</evidence>
<dbReference type="AlphaFoldDB" id="A0A7H0H5R8"/>
<dbReference type="EMBL" id="CP060789">
    <property type="protein sequence ID" value="QNP55884.1"/>
    <property type="molecule type" value="Genomic_DNA"/>
</dbReference>
<proteinExistence type="predicted"/>
<dbReference type="Proteomes" id="UP000516117">
    <property type="component" value="Chromosome"/>
</dbReference>
<sequence length="115" mass="12343">MQREIRCGGEFGFDDDRVHVSYWAGRAVPQLPLLNFQRERGAAVPIVEVDQEGMAAHDSPTGGATVREAVCPLADVLLIAEDLLLQARRLADSGAPTEAVEAILNDMTALREGGS</sequence>
<protein>
    <submittedName>
        <fullName evidence="1">Uncharacterized protein</fullName>
    </submittedName>
</protein>